<dbReference type="Gene3D" id="3.40.50.720">
    <property type="entry name" value="NAD(P)-binding Rossmann-like Domain"/>
    <property type="match status" value="1"/>
</dbReference>
<dbReference type="EMBL" id="LNYH01000057">
    <property type="protein sequence ID" value="KTD26204.1"/>
    <property type="molecule type" value="Genomic_DNA"/>
</dbReference>
<dbReference type="InterPro" id="IPR016181">
    <property type="entry name" value="Acyl_CoA_acyltransferase"/>
</dbReference>
<dbReference type="RefSeq" id="WP_058501546.1">
    <property type="nucleotide sequence ID" value="NZ_CAAAJA010000097.1"/>
</dbReference>
<dbReference type="Pfam" id="PF13607">
    <property type="entry name" value="Succ_CoA_lig"/>
    <property type="match status" value="1"/>
</dbReference>
<evidence type="ECO:0000313" key="9">
    <source>
        <dbReference type="Proteomes" id="UP000054761"/>
    </source>
</evidence>
<dbReference type="Pfam" id="PF19045">
    <property type="entry name" value="Ligase_CoA_2"/>
    <property type="match status" value="1"/>
</dbReference>
<dbReference type="PROSITE" id="PS51186">
    <property type="entry name" value="GNAT"/>
    <property type="match status" value="1"/>
</dbReference>
<dbReference type="Proteomes" id="UP000054761">
    <property type="component" value="Unassembled WGS sequence"/>
</dbReference>
<evidence type="ECO:0000259" key="6">
    <source>
        <dbReference type="PROSITE" id="PS50975"/>
    </source>
</evidence>
<name>A0A0W0W1F3_9GAMM</name>
<dbReference type="Pfam" id="PF00583">
    <property type="entry name" value="Acetyltransf_1"/>
    <property type="match status" value="1"/>
</dbReference>
<dbReference type="GO" id="GO:0005524">
    <property type="term" value="F:ATP binding"/>
    <property type="evidence" value="ECO:0007669"/>
    <property type="project" value="UniProtKB-UniRule"/>
</dbReference>
<reference evidence="8 9" key="1">
    <citation type="submission" date="2015-11" db="EMBL/GenBank/DDBJ databases">
        <title>Genomic analysis of 38 Legionella species identifies large and diverse effector repertoires.</title>
        <authorList>
            <person name="Burstein D."/>
            <person name="Amaro F."/>
            <person name="Zusman T."/>
            <person name="Lifshitz Z."/>
            <person name="Cohen O."/>
            <person name="Gilbert J.A."/>
            <person name="Pupko T."/>
            <person name="Shuman H.A."/>
            <person name="Segal G."/>
        </authorList>
    </citation>
    <scope>NUCLEOTIDE SEQUENCE [LARGE SCALE GENOMIC DNA]</scope>
    <source>
        <strain evidence="8 9">Bercovier 4</strain>
    </source>
</reference>
<dbReference type="SMART" id="SM00881">
    <property type="entry name" value="CoA_binding"/>
    <property type="match status" value="1"/>
</dbReference>
<evidence type="ECO:0000256" key="1">
    <source>
        <dbReference type="ARBA" id="ARBA00022598"/>
    </source>
</evidence>
<dbReference type="SUPFAM" id="SSF55729">
    <property type="entry name" value="Acyl-CoA N-acyltransferases (Nat)"/>
    <property type="match status" value="1"/>
</dbReference>
<dbReference type="SUPFAM" id="SSF56059">
    <property type="entry name" value="Glutathione synthetase ATP-binding domain-like"/>
    <property type="match status" value="1"/>
</dbReference>
<dbReference type="InterPro" id="IPR036291">
    <property type="entry name" value="NAD(P)-bd_dom_sf"/>
</dbReference>
<feature type="domain" description="ATP-grasp" evidence="6">
    <location>
        <begin position="498"/>
        <end position="534"/>
    </location>
</feature>
<dbReference type="GO" id="GO:0016747">
    <property type="term" value="F:acyltransferase activity, transferring groups other than amino-acyl groups"/>
    <property type="evidence" value="ECO:0007669"/>
    <property type="project" value="InterPro"/>
</dbReference>
<feature type="domain" description="N-acetyltransferase" evidence="7">
    <location>
        <begin position="739"/>
        <end position="885"/>
    </location>
</feature>
<evidence type="ECO:0000256" key="5">
    <source>
        <dbReference type="PROSITE-ProRule" id="PRU00409"/>
    </source>
</evidence>
<dbReference type="PATRIC" id="fig|454.4.peg.1278"/>
<dbReference type="Gene3D" id="3.40.630.30">
    <property type="match status" value="1"/>
</dbReference>
<evidence type="ECO:0000256" key="4">
    <source>
        <dbReference type="ARBA" id="ARBA00060888"/>
    </source>
</evidence>
<dbReference type="EC" id="6.2.1.5" evidence="8"/>
<dbReference type="InterPro" id="IPR016102">
    <property type="entry name" value="Succinyl-CoA_synth-like"/>
</dbReference>
<keyword evidence="3 5" id="KW-0067">ATP-binding</keyword>
<evidence type="ECO:0000259" key="7">
    <source>
        <dbReference type="PROSITE" id="PS51186"/>
    </source>
</evidence>
<dbReference type="PANTHER" id="PTHR43334:SF1">
    <property type="entry name" value="3-HYDROXYPROPIONATE--COA LIGASE [ADP-FORMING]"/>
    <property type="match status" value="1"/>
</dbReference>
<dbReference type="Pfam" id="PF13549">
    <property type="entry name" value="ATP-grasp_5"/>
    <property type="match status" value="1"/>
</dbReference>
<dbReference type="Gene3D" id="3.30.470.20">
    <property type="entry name" value="ATP-grasp fold, B domain"/>
    <property type="match status" value="1"/>
</dbReference>
<evidence type="ECO:0000256" key="3">
    <source>
        <dbReference type="ARBA" id="ARBA00022840"/>
    </source>
</evidence>
<comment type="caution">
    <text evidence="8">The sequence shown here is derived from an EMBL/GenBank/DDBJ whole genome shotgun (WGS) entry which is preliminary data.</text>
</comment>
<keyword evidence="2 5" id="KW-0547">Nucleotide-binding</keyword>
<accession>A0A0W0W1F3</accession>
<dbReference type="GO" id="GO:0004775">
    <property type="term" value="F:succinate-CoA ligase (ADP-forming) activity"/>
    <property type="evidence" value="ECO:0007669"/>
    <property type="project" value="UniProtKB-EC"/>
</dbReference>
<keyword evidence="1 8" id="KW-0436">Ligase</keyword>
<dbReference type="InterPro" id="IPR013815">
    <property type="entry name" value="ATP_grasp_subdomain_1"/>
</dbReference>
<comment type="similarity">
    <text evidence="4">In the N-terminal section; belongs to the acetate CoA ligase alpha subunit family.</text>
</comment>
<gene>
    <name evidence="8" type="primary">sucD_1</name>
    <name evidence="8" type="ORF">Lisr_1188</name>
</gene>
<protein>
    <submittedName>
        <fullName evidence="8">Succinyl-CoA ligase [ADP-forming] subunit alpha</fullName>
        <ecNumber evidence="8">6.2.1.5</ecNumber>
    </submittedName>
</protein>
<dbReference type="PROSITE" id="PS50975">
    <property type="entry name" value="ATP_GRASP"/>
    <property type="match status" value="1"/>
</dbReference>
<dbReference type="InterPro" id="IPR051538">
    <property type="entry name" value="Acyl-CoA_Synth/Transferase"/>
</dbReference>
<dbReference type="STRING" id="454.Lisr_1188"/>
<dbReference type="SUPFAM" id="SSF51735">
    <property type="entry name" value="NAD(P)-binding Rossmann-fold domains"/>
    <property type="match status" value="1"/>
</dbReference>
<dbReference type="PANTHER" id="PTHR43334">
    <property type="entry name" value="ACETATE--COA LIGASE [ADP-FORMING]"/>
    <property type="match status" value="1"/>
</dbReference>
<evidence type="ECO:0000313" key="8">
    <source>
        <dbReference type="EMBL" id="KTD26204.1"/>
    </source>
</evidence>
<dbReference type="InterPro" id="IPR000182">
    <property type="entry name" value="GNAT_dom"/>
</dbReference>
<dbReference type="CDD" id="cd04301">
    <property type="entry name" value="NAT_SF"/>
    <property type="match status" value="1"/>
</dbReference>
<keyword evidence="9" id="KW-1185">Reference proteome</keyword>
<dbReference type="SUPFAM" id="SSF52210">
    <property type="entry name" value="Succinyl-CoA synthetase domains"/>
    <property type="match status" value="2"/>
</dbReference>
<sequence>MQSLYLNHIFNPSSIAVIGASSKKQSIGYLILRNLITEKFQGKIYAVNPSHEQVQNKKSYPTVLDIGEPVDLAIITAPAKAMPEIIKQCGEARVKSAIVISAGFSETGKEGKKLEMEILDIAKKYNVRILGPNCLGVISTQHALNATFSEQMAKKGNISFISQSGAIFAIILDWAYSHDIGFSKLISLGNASDIGFGELLDYLSLDPQTASILLYIEGIQNARQFLSGLRVAARLKPVIVIKSGRKKAGQKAAQSHTAAIVGSDDVFDAALQRAGVVRVFTIEQFFSASQLLSANLEIKGNRLGIITNGGGPGVMAADHAATLNIKIPSLSEDTTNKLNQLLPSNWSHNNPIDVLGDATPERFADVLSICLKDNNFDGLLTMLTPIAMSKPVDVASAVIQSIEKNKAEKPVIAAWLGERKVAPAWELFSKHNIPYFQTPEAAIEGFSYLARYYQSQQFLLQVPETLSSTKHVDMDGAHLIIETALSQNRKLLSSLESKAILSAFDIPVNPTYLAHDHNEALIIAETIGLPVAMKIHSPDITHKKDVDGVFLNIKNAQEVRKVFHQLIENIKQNKPDAKIEGITIEPMSIRANARELLLGLLHDETFGPVVTFGAGGTFVEILQDRAIELPPVNTFICKRLIEKTRVSKLLDEYRNMPAVDKTALMKAIIRVCDIACELPEIKELDINPLISDENGVLVLDARIVVDFPRVSRRTYNHMAIHPYPRHLVHDWQLADGTDVTIRPIRPEDAKIEHEFVRNLGEESKYFRFFQMLHELTPEMLIRFTQIDYDREMAFIAVIEQNEKRVNIGVARYVILSDGITCEYAIVVADSWQNKGVGGSHLMNHLIEEATSKGLKQMYGEILKKNENMIELAENLGFTIKPHKED</sequence>
<dbReference type="FunFam" id="3.30.1490.20:FF:000020">
    <property type="entry name" value="Protein lysine acetyltransferase"/>
    <property type="match status" value="1"/>
</dbReference>
<dbReference type="InterPro" id="IPR032875">
    <property type="entry name" value="Succ_CoA_lig_flav_dom"/>
</dbReference>
<dbReference type="AlphaFoldDB" id="A0A0W0W1F3"/>
<organism evidence="8 9">
    <name type="scientific">Legionella israelensis</name>
    <dbReference type="NCBI Taxonomy" id="454"/>
    <lineage>
        <taxon>Bacteria</taxon>
        <taxon>Pseudomonadati</taxon>
        <taxon>Pseudomonadota</taxon>
        <taxon>Gammaproteobacteria</taxon>
        <taxon>Legionellales</taxon>
        <taxon>Legionellaceae</taxon>
        <taxon>Legionella</taxon>
    </lineage>
</organism>
<dbReference type="InterPro" id="IPR011761">
    <property type="entry name" value="ATP-grasp"/>
</dbReference>
<dbReference type="Gene3D" id="3.30.1490.20">
    <property type="entry name" value="ATP-grasp fold, A domain"/>
    <property type="match status" value="1"/>
</dbReference>
<dbReference type="InterPro" id="IPR003781">
    <property type="entry name" value="CoA-bd"/>
</dbReference>
<proteinExistence type="inferred from homology"/>
<dbReference type="Pfam" id="PF13380">
    <property type="entry name" value="CoA_binding_2"/>
    <property type="match status" value="1"/>
</dbReference>
<dbReference type="InterPro" id="IPR043938">
    <property type="entry name" value="Ligase_CoA_dom"/>
</dbReference>
<dbReference type="OrthoDB" id="9807426at2"/>
<evidence type="ECO:0000256" key="2">
    <source>
        <dbReference type="ARBA" id="ARBA00022741"/>
    </source>
</evidence>
<dbReference type="Gene3D" id="3.40.50.261">
    <property type="entry name" value="Succinyl-CoA synthetase domains"/>
    <property type="match status" value="2"/>
</dbReference>
<dbReference type="GO" id="GO:0043758">
    <property type="term" value="F:acetate-CoA ligase (ADP-forming) activity"/>
    <property type="evidence" value="ECO:0007669"/>
    <property type="project" value="InterPro"/>
</dbReference>
<dbReference type="GO" id="GO:0046872">
    <property type="term" value="F:metal ion binding"/>
    <property type="evidence" value="ECO:0007669"/>
    <property type="project" value="InterPro"/>
</dbReference>